<feature type="non-terminal residue" evidence="1">
    <location>
        <position position="1"/>
    </location>
</feature>
<comment type="caution">
    <text evidence="1">The sequence shown here is derived from an EMBL/GenBank/DDBJ whole genome shotgun (WGS) entry which is preliminary data.</text>
</comment>
<reference evidence="1 2" key="1">
    <citation type="journal article" date="2021" name="Nat. Plants">
        <title>The Taxus genome provides insights into paclitaxel biosynthesis.</title>
        <authorList>
            <person name="Xiong X."/>
            <person name="Gou J."/>
            <person name="Liao Q."/>
            <person name="Li Y."/>
            <person name="Zhou Q."/>
            <person name="Bi G."/>
            <person name="Li C."/>
            <person name="Du R."/>
            <person name="Wang X."/>
            <person name="Sun T."/>
            <person name="Guo L."/>
            <person name="Liang H."/>
            <person name="Lu P."/>
            <person name="Wu Y."/>
            <person name="Zhang Z."/>
            <person name="Ro D.K."/>
            <person name="Shang Y."/>
            <person name="Huang S."/>
            <person name="Yan J."/>
        </authorList>
    </citation>
    <scope>NUCLEOTIDE SEQUENCE [LARGE SCALE GENOMIC DNA]</scope>
    <source>
        <strain evidence="1">Ta-2019</strain>
    </source>
</reference>
<sequence length="72" mass="8094">LLKKFNEHVIAHIPWKRNNLGKRIEVIPPKDPKEEETAKDNLPWSPGAFDACDLLGNSATQDLLDNSVMINS</sequence>
<evidence type="ECO:0000313" key="2">
    <source>
        <dbReference type="Proteomes" id="UP000824469"/>
    </source>
</evidence>
<dbReference type="EMBL" id="JAHRHJ020000008">
    <property type="protein sequence ID" value="KAH9306377.1"/>
    <property type="molecule type" value="Genomic_DNA"/>
</dbReference>
<proteinExistence type="predicted"/>
<organism evidence="1 2">
    <name type="scientific">Taxus chinensis</name>
    <name type="common">Chinese yew</name>
    <name type="synonym">Taxus wallichiana var. chinensis</name>
    <dbReference type="NCBI Taxonomy" id="29808"/>
    <lineage>
        <taxon>Eukaryota</taxon>
        <taxon>Viridiplantae</taxon>
        <taxon>Streptophyta</taxon>
        <taxon>Embryophyta</taxon>
        <taxon>Tracheophyta</taxon>
        <taxon>Spermatophyta</taxon>
        <taxon>Pinopsida</taxon>
        <taxon>Pinidae</taxon>
        <taxon>Conifers II</taxon>
        <taxon>Cupressales</taxon>
        <taxon>Taxaceae</taxon>
        <taxon>Taxus</taxon>
    </lineage>
</organism>
<accession>A0AA38FLE4</accession>
<protein>
    <submittedName>
        <fullName evidence="1">Uncharacterized protein</fullName>
    </submittedName>
</protein>
<evidence type="ECO:0000313" key="1">
    <source>
        <dbReference type="EMBL" id="KAH9306377.1"/>
    </source>
</evidence>
<dbReference type="Proteomes" id="UP000824469">
    <property type="component" value="Unassembled WGS sequence"/>
</dbReference>
<keyword evidence="2" id="KW-1185">Reference proteome</keyword>
<gene>
    <name evidence="1" type="ORF">KI387_010781</name>
</gene>
<name>A0AA38FLE4_TAXCH</name>
<dbReference type="AlphaFoldDB" id="A0AA38FLE4"/>